<accession>A0A7E4UQ15</accession>
<dbReference type="WBParaSite" id="Pan_g1137.t1">
    <property type="protein sequence ID" value="Pan_g1137.t1"/>
    <property type="gene ID" value="Pan_g1137"/>
</dbReference>
<dbReference type="Proteomes" id="UP000492821">
    <property type="component" value="Unassembled WGS sequence"/>
</dbReference>
<evidence type="ECO:0000313" key="2">
    <source>
        <dbReference type="WBParaSite" id="Pan_g1137.t1"/>
    </source>
</evidence>
<name>A0A7E4UQ15_PANRE</name>
<proteinExistence type="predicted"/>
<protein>
    <submittedName>
        <fullName evidence="2">BCAS3 domain-containing protein</fullName>
    </submittedName>
</protein>
<organism evidence="1 2">
    <name type="scientific">Panagrellus redivivus</name>
    <name type="common">Microworm</name>
    <dbReference type="NCBI Taxonomy" id="6233"/>
    <lineage>
        <taxon>Eukaryota</taxon>
        <taxon>Metazoa</taxon>
        <taxon>Ecdysozoa</taxon>
        <taxon>Nematoda</taxon>
        <taxon>Chromadorea</taxon>
        <taxon>Rhabditida</taxon>
        <taxon>Tylenchina</taxon>
        <taxon>Panagrolaimomorpha</taxon>
        <taxon>Panagrolaimoidea</taxon>
        <taxon>Panagrolaimidae</taxon>
        <taxon>Panagrellus</taxon>
    </lineage>
</organism>
<reference evidence="2" key="2">
    <citation type="submission" date="2020-10" db="UniProtKB">
        <authorList>
            <consortium name="WormBaseParasite"/>
        </authorList>
    </citation>
    <scope>IDENTIFICATION</scope>
</reference>
<reference evidence="1" key="1">
    <citation type="journal article" date="2013" name="Genetics">
        <title>The draft genome and transcriptome of Panagrellus redivivus are shaped by the harsh demands of a free-living lifestyle.</title>
        <authorList>
            <person name="Srinivasan J."/>
            <person name="Dillman A.R."/>
            <person name="Macchietto M.G."/>
            <person name="Heikkinen L."/>
            <person name="Lakso M."/>
            <person name="Fracchia K.M."/>
            <person name="Antoshechkin I."/>
            <person name="Mortazavi A."/>
            <person name="Wong G."/>
            <person name="Sternberg P.W."/>
        </authorList>
    </citation>
    <scope>NUCLEOTIDE SEQUENCE [LARGE SCALE GENOMIC DNA]</scope>
    <source>
        <strain evidence="1">MT8872</strain>
    </source>
</reference>
<sequence>MSWQGLIEWIDTRIKSPWIVEKPLDGCAEGWSTLKARGTACLARRMEATRVKEPKTVARVADDFAPSVTVMSHVQSYNRSRICISQNQWHIVEPLETSDIFWSILSAHGEMQANGKSKLTQTLSVAIEPSASYVKNRQNVSETMYPNICVWHSKAPLGKMVSLKVTCYTGYGLQYKTSPSAQACFDQSNKAPNPLAPRLTDFIDASSRYQ</sequence>
<evidence type="ECO:0000313" key="1">
    <source>
        <dbReference type="Proteomes" id="UP000492821"/>
    </source>
</evidence>
<dbReference type="AlphaFoldDB" id="A0A7E4UQ15"/>
<keyword evidence="1" id="KW-1185">Reference proteome</keyword>